<feature type="binding site" evidence="13">
    <location>
        <position position="280"/>
    </location>
    <ligand>
        <name>NADPH</name>
        <dbReference type="ChEBI" id="CHEBI:57783"/>
    </ligand>
</feature>
<keyword evidence="8 13" id="KW-1208">Phospholipid metabolism</keyword>
<evidence type="ECO:0000256" key="3">
    <source>
        <dbReference type="ARBA" id="ARBA00022857"/>
    </source>
</evidence>
<evidence type="ECO:0000256" key="6">
    <source>
        <dbReference type="ARBA" id="ARBA00023098"/>
    </source>
</evidence>
<keyword evidence="13" id="KW-0547">Nucleotide-binding</keyword>
<dbReference type="GO" id="GO:0005829">
    <property type="term" value="C:cytosol"/>
    <property type="evidence" value="ECO:0007669"/>
    <property type="project" value="TreeGrafter"/>
</dbReference>
<feature type="binding site" evidence="13">
    <location>
        <position position="254"/>
    </location>
    <ligand>
        <name>sn-glycerol 3-phosphate</name>
        <dbReference type="ChEBI" id="CHEBI:57597"/>
    </ligand>
</feature>
<evidence type="ECO:0000256" key="5">
    <source>
        <dbReference type="ARBA" id="ARBA00023027"/>
    </source>
</evidence>
<dbReference type="InterPro" id="IPR006168">
    <property type="entry name" value="G3P_DH_NAD-dep"/>
</dbReference>
<evidence type="ECO:0000256" key="10">
    <source>
        <dbReference type="ARBA" id="ARBA00066687"/>
    </source>
</evidence>
<feature type="binding site" evidence="13">
    <location>
        <position position="244"/>
    </location>
    <ligand>
        <name>sn-glycerol 3-phosphate</name>
        <dbReference type="ChEBI" id="CHEBI:57597"/>
    </ligand>
</feature>
<dbReference type="InterPro" id="IPR036291">
    <property type="entry name" value="NAD(P)-bd_dom_sf"/>
</dbReference>
<feature type="binding site" evidence="13">
    <location>
        <position position="136"/>
    </location>
    <ligand>
        <name>sn-glycerol 3-phosphate</name>
        <dbReference type="ChEBI" id="CHEBI:57597"/>
    </ligand>
</feature>
<comment type="catalytic activity">
    <reaction evidence="9">
        <text>sn-glycerol 3-phosphate + NADP(+) = dihydroxyacetone phosphate + NADPH + H(+)</text>
        <dbReference type="Rhea" id="RHEA:11096"/>
        <dbReference type="ChEBI" id="CHEBI:15378"/>
        <dbReference type="ChEBI" id="CHEBI:57597"/>
        <dbReference type="ChEBI" id="CHEBI:57642"/>
        <dbReference type="ChEBI" id="CHEBI:57783"/>
        <dbReference type="ChEBI" id="CHEBI:58349"/>
        <dbReference type="EC" id="1.1.1.94"/>
    </reaction>
    <physiologicalReaction direction="right-to-left" evidence="9">
        <dbReference type="Rhea" id="RHEA:11098"/>
    </physiologicalReaction>
</comment>
<dbReference type="SUPFAM" id="SSF51735">
    <property type="entry name" value="NAD(P)-binding Rossmann-fold domains"/>
    <property type="match status" value="1"/>
</dbReference>
<feature type="binding site" evidence="15">
    <location>
        <position position="106"/>
    </location>
    <ligand>
        <name>substrate</name>
    </ligand>
</feature>
<dbReference type="PANTHER" id="PTHR11728:SF1">
    <property type="entry name" value="GLYCEROL-3-PHOSPHATE DEHYDROGENASE [NAD(+)] 2, CHLOROPLASTIC"/>
    <property type="match status" value="1"/>
</dbReference>
<feature type="domain" description="Glycerol-3-phosphate dehydrogenase NAD-dependent N-terminal" evidence="18">
    <location>
        <begin position="3"/>
        <end position="159"/>
    </location>
</feature>
<dbReference type="Pfam" id="PF01210">
    <property type="entry name" value="NAD_Gly3P_dh_N"/>
    <property type="match status" value="1"/>
</dbReference>
<gene>
    <name evidence="13" type="primary">gpsA</name>
    <name evidence="20" type="ORF">H9867_09015</name>
</gene>
<keyword evidence="4 13" id="KW-0560">Oxidoreductase</keyword>
<comment type="caution">
    <text evidence="20">The sequence shown here is derived from an EMBL/GenBank/DDBJ whole genome shotgun (WGS) entry which is preliminary data.</text>
</comment>
<sequence length="334" mass="34406">MVQVAVMGAGSWGTTVAKVFADANNGVSLWARRQEIADDVATNHRNSAYLPDIVLPESVMGTSDPAEALEGAEIVVLGVPSQSLRENLSQWKDLLPRDASVVSLAKGIEHSSGLRMSQLIAEVADIETDRVAVLTGPNLAKEVAQGQPAATVVACENTDRAQLIQAAVAAPYLRPYTNTDVVGCEIAGTCKNVIALASGIAAGMGYGSNTAATVITRGLAETTRLALELGADPRTLAGLAGMGDLVATCTSPLSRNRTFGEQLALGKSPDEAAKATKGQVAEGVVSSQSVQELAKANGVDVPITDAVVGVCHHGADVKEAMLGLLGRSRKAEVS</sequence>
<evidence type="ECO:0000256" key="4">
    <source>
        <dbReference type="ARBA" id="ARBA00023002"/>
    </source>
</evidence>
<comment type="subcellular location">
    <subcellularLocation>
        <location evidence="13">Cytoplasm</location>
    </subcellularLocation>
</comment>
<comment type="similarity">
    <text evidence="1 13 17">Belongs to the NAD-dependent glycerol-3-phosphate dehydrogenase family.</text>
</comment>
<dbReference type="FunFam" id="3.40.50.720:FF:000019">
    <property type="entry name" value="Glycerol-3-phosphate dehydrogenase [NAD(P)+]"/>
    <property type="match status" value="1"/>
</dbReference>
<feature type="binding site" evidence="13">
    <location>
        <position position="282"/>
    </location>
    <ligand>
        <name>NADPH</name>
        <dbReference type="ChEBI" id="CHEBI:57783"/>
    </ligand>
</feature>
<feature type="binding site" evidence="13">
    <location>
        <position position="11"/>
    </location>
    <ligand>
        <name>NADPH</name>
        <dbReference type="ChEBI" id="CHEBI:57783"/>
    </ligand>
</feature>
<dbReference type="NCBIfam" id="NF000942">
    <property type="entry name" value="PRK00094.1-4"/>
    <property type="match status" value="1"/>
</dbReference>
<dbReference type="GO" id="GO:0005975">
    <property type="term" value="P:carbohydrate metabolic process"/>
    <property type="evidence" value="ECO:0007669"/>
    <property type="project" value="InterPro"/>
</dbReference>
<feature type="binding site" evidence="13">
    <location>
        <position position="32"/>
    </location>
    <ligand>
        <name>NADPH</name>
        <dbReference type="ChEBI" id="CHEBI:57783"/>
    </ligand>
</feature>
<dbReference type="Gene3D" id="1.10.1040.10">
    <property type="entry name" value="N-(1-d-carboxylethyl)-l-norvaline Dehydrogenase, domain 2"/>
    <property type="match status" value="1"/>
</dbReference>
<feature type="binding site" evidence="13">
    <location>
        <position position="191"/>
    </location>
    <ligand>
        <name>sn-glycerol 3-phosphate</name>
        <dbReference type="ChEBI" id="CHEBI:57597"/>
    </ligand>
</feature>
<feature type="binding site" evidence="16">
    <location>
        <begin position="8"/>
        <end position="13"/>
    </location>
    <ligand>
        <name>NAD(+)</name>
        <dbReference type="ChEBI" id="CHEBI:57540"/>
    </ligand>
</feature>
<feature type="domain" description="Glycerol-3-phosphate dehydrogenase NAD-dependent C-terminal" evidence="19">
    <location>
        <begin position="180"/>
        <end position="321"/>
    </location>
</feature>
<evidence type="ECO:0000256" key="9">
    <source>
        <dbReference type="ARBA" id="ARBA00052716"/>
    </source>
</evidence>
<dbReference type="InterPro" id="IPR008927">
    <property type="entry name" value="6-PGluconate_DH-like_C_sf"/>
</dbReference>
<dbReference type="GO" id="GO:0006650">
    <property type="term" value="P:glycerophospholipid metabolic process"/>
    <property type="evidence" value="ECO:0007669"/>
    <property type="project" value="UniProtKB-UniRule"/>
</dbReference>
<feature type="binding site" evidence="13">
    <location>
        <position position="49"/>
    </location>
    <ligand>
        <name>NADPH</name>
        <dbReference type="ChEBI" id="CHEBI:57783"/>
    </ligand>
</feature>
<dbReference type="GO" id="GO:0047952">
    <property type="term" value="F:glycerol-3-phosphate dehydrogenase [NAD(P)+] activity"/>
    <property type="evidence" value="ECO:0007669"/>
    <property type="project" value="UniProtKB-UniRule"/>
</dbReference>
<keyword evidence="5 13" id="KW-0520">NAD</keyword>
<comment type="caution">
    <text evidence="13">Lacks conserved residue(s) required for the propagation of feature annotation.</text>
</comment>
<evidence type="ECO:0000256" key="13">
    <source>
        <dbReference type="HAMAP-Rule" id="MF_00394"/>
    </source>
</evidence>
<dbReference type="AlphaFoldDB" id="A0A9D1URR9"/>
<organism evidence="20 21">
    <name type="scientific">Candidatus Corynebacterium gallistercoris</name>
    <dbReference type="NCBI Taxonomy" id="2838530"/>
    <lineage>
        <taxon>Bacteria</taxon>
        <taxon>Bacillati</taxon>
        <taxon>Actinomycetota</taxon>
        <taxon>Actinomycetes</taxon>
        <taxon>Mycobacteriales</taxon>
        <taxon>Corynebacteriaceae</taxon>
        <taxon>Corynebacterium</taxon>
    </lineage>
</organism>
<feature type="binding site" evidence="16">
    <location>
        <position position="255"/>
    </location>
    <ligand>
        <name>NAD(+)</name>
        <dbReference type="ChEBI" id="CHEBI:57540"/>
    </ligand>
</feature>
<feature type="binding site" evidence="13">
    <location>
        <position position="255"/>
    </location>
    <ligand>
        <name>NADPH</name>
        <dbReference type="ChEBI" id="CHEBI:57783"/>
    </ligand>
</feature>
<evidence type="ECO:0000259" key="18">
    <source>
        <dbReference type="Pfam" id="PF01210"/>
    </source>
</evidence>
<feature type="active site" description="Proton acceptor" evidence="13 14">
    <location>
        <position position="191"/>
    </location>
</feature>
<dbReference type="HAMAP" id="MF_00394">
    <property type="entry name" value="NAD_Glyc3P_dehydrog"/>
    <property type="match status" value="1"/>
</dbReference>
<evidence type="ECO:0000256" key="12">
    <source>
        <dbReference type="ARBA" id="ARBA00080511"/>
    </source>
</evidence>
<evidence type="ECO:0000256" key="8">
    <source>
        <dbReference type="ARBA" id="ARBA00023264"/>
    </source>
</evidence>
<feature type="binding site" evidence="13">
    <location>
        <position position="255"/>
    </location>
    <ligand>
        <name>sn-glycerol 3-phosphate</name>
        <dbReference type="ChEBI" id="CHEBI:57597"/>
    </ligand>
</feature>
<keyword evidence="13" id="KW-0963">Cytoplasm</keyword>
<comment type="catalytic activity">
    <reaction evidence="13">
        <text>sn-glycerol 3-phosphate + NAD(+) = dihydroxyacetone phosphate + NADH + H(+)</text>
        <dbReference type="Rhea" id="RHEA:11092"/>
        <dbReference type="ChEBI" id="CHEBI:15378"/>
        <dbReference type="ChEBI" id="CHEBI:57540"/>
        <dbReference type="ChEBI" id="CHEBI:57597"/>
        <dbReference type="ChEBI" id="CHEBI:57642"/>
        <dbReference type="ChEBI" id="CHEBI:57945"/>
        <dbReference type="EC" id="1.1.1.94"/>
    </reaction>
</comment>
<dbReference type="GO" id="GO:0051287">
    <property type="term" value="F:NAD binding"/>
    <property type="evidence" value="ECO:0007669"/>
    <property type="project" value="InterPro"/>
</dbReference>
<feature type="binding site" evidence="13">
    <location>
        <position position="33"/>
    </location>
    <ligand>
        <name>NADPH</name>
        <dbReference type="ChEBI" id="CHEBI:57783"/>
    </ligand>
</feature>
<feature type="binding site" evidence="15">
    <location>
        <begin position="255"/>
        <end position="256"/>
    </location>
    <ligand>
        <name>substrate</name>
    </ligand>
</feature>
<dbReference type="Pfam" id="PF07479">
    <property type="entry name" value="NAD_Gly3P_dh_C"/>
    <property type="match status" value="1"/>
</dbReference>
<dbReference type="PANTHER" id="PTHR11728">
    <property type="entry name" value="GLYCEROL-3-PHOSPHATE DEHYDROGENASE"/>
    <property type="match status" value="1"/>
</dbReference>
<evidence type="ECO:0000256" key="17">
    <source>
        <dbReference type="RuleBase" id="RU000437"/>
    </source>
</evidence>
<evidence type="ECO:0000259" key="19">
    <source>
        <dbReference type="Pfam" id="PF07479"/>
    </source>
</evidence>
<dbReference type="PROSITE" id="PS00957">
    <property type="entry name" value="NAD_G3PDH"/>
    <property type="match status" value="1"/>
</dbReference>
<dbReference type="EC" id="1.1.1.94" evidence="10 13"/>
<evidence type="ECO:0000256" key="15">
    <source>
        <dbReference type="PIRSR" id="PIRSR000114-2"/>
    </source>
</evidence>
<feature type="binding site" evidence="16">
    <location>
        <position position="140"/>
    </location>
    <ligand>
        <name>NAD(+)</name>
        <dbReference type="ChEBI" id="CHEBI:57540"/>
    </ligand>
</feature>
<evidence type="ECO:0000256" key="7">
    <source>
        <dbReference type="ARBA" id="ARBA00023209"/>
    </source>
</evidence>
<keyword evidence="2 13" id="KW-0444">Lipid biosynthesis</keyword>
<keyword evidence="7 13" id="KW-0594">Phospholipid biosynthesis</keyword>
<reference evidence="20" key="2">
    <citation type="submission" date="2021-04" db="EMBL/GenBank/DDBJ databases">
        <authorList>
            <person name="Gilroy R."/>
        </authorList>
    </citation>
    <scope>NUCLEOTIDE SEQUENCE</scope>
    <source>
        <strain evidence="20">4376</strain>
    </source>
</reference>
<accession>A0A9D1URR9</accession>
<evidence type="ECO:0000256" key="11">
    <source>
        <dbReference type="ARBA" id="ARBA00069372"/>
    </source>
</evidence>
<evidence type="ECO:0000313" key="20">
    <source>
        <dbReference type="EMBL" id="HIW96601.1"/>
    </source>
</evidence>
<dbReference type="GO" id="GO:0008654">
    <property type="term" value="P:phospholipid biosynthetic process"/>
    <property type="evidence" value="ECO:0007669"/>
    <property type="project" value="UniProtKB-KW"/>
</dbReference>
<evidence type="ECO:0000313" key="21">
    <source>
        <dbReference type="Proteomes" id="UP000824189"/>
    </source>
</evidence>
<dbReference type="GO" id="GO:0046167">
    <property type="term" value="P:glycerol-3-phosphate biosynthetic process"/>
    <property type="evidence" value="ECO:0007669"/>
    <property type="project" value="UniProtKB-UniRule"/>
</dbReference>
<dbReference type="PRINTS" id="PR00077">
    <property type="entry name" value="GPDHDRGNASE"/>
</dbReference>
<dbReference type="SUPFAM" id="SSF48179">
    <property type="entry name" value="6-phosphogluconate dehydrogenase C-terminal domain-like"/>
    <property type="match status" value="1"/>
</dbReference>
<reference evidence="20" key="1">
    <citation type="journal article" date="2021" name="PeerJ">
        <title>Extensive microbial diversity within the chicken gut microbiome revealed by metagenomics and culture.</title>
        <authorList>
            <person name="Gilroy R."/>
            <person name="Ravi A."/>
            <person name="Getino M."/>
            <person name="Pursley I."/>
            <person name="Horton D.L."/>
            <person name="Alikhan N.F."/>
            <person name="Baker D."/>
            <person name="Gharbi K."/>
            <person name="Hall N."/>
            <person name="Watson M."/>
            <person name="Adriaenssens E.M."/>
            <person name="Foster-Nyarko E."/>
            <person name="Jarju S."/>
            <person name="Secka A."/>
            <person name="Antonio M."/>
            <person name="Oren A."/>
            <person name="Chaudhuri R.R."/>
            <person name="La Ragione R."/>
            <person name="Hildebrand F."/>
            <person name="Pallen M.J."/>
        </authorList>
    </citation>
    <scope>NUCLEOTIDE SEQUENCE</scope>
    <source>
        <strain evidence="20">4376</strain>
    </source>
</reference>
<dbReference type="Gene3D" id="3.40.50.720">
    <property type="entry name" value="NAD(P)-binding Rossmann-like Domain"/>
    <property type="match status" value="1"/>
</dbReference>
<feature type="binding site" evidence="13">
    <location>
        <position position="106"/>
    </location>
    <ligand>
        <name>NADPH</name>
        <dbReference type="ChEBI" id="CHEBI:57783"/>
    </ligand>
</feature>
<comment type="pathway">
    <text evidence="13">Membrane lipid metabolism; glycerophospholipid metabolism.</text>
</comment>
<evidence type="ECO:0000256" key="1">
    <source>
        <dbReference type="ARBA" id="ARBA00011009"/>
    </source>
</evidence>
<dbReference type="EMBL" id="DXFZ01000108">
    <property type="protein sequence ID" value="HIW96601.1"/>
    <property type="molecule type" value="Genomic_DNA"/>
</dbReference>
<dbReference type="InterPro" id="IPR011128">
    <property type="entry name" value="G3P_DH_NAD-dep_N"/>
</dbReference>
<name>A0A9D1URR9_9CORY</name>
<dbReference type="Proteomes" id="UP000824189">
    <property type="component" value="Unassembled WGS sequence"/>
</dbReference>
<evidence type="ECO:0000256" key="14">
    <source>
        <dbReference type="PIRSR" id="PIRSR000114-1"/>
    </source>
</evidence>
<feature type="binding site" evidence="13">
    <location>
        <position position="106"/>
    </location>
    <ligand>
        <name>sn-glycerol 3-phosphate</name>
        <dbReference type="ChEBI" id="CHEBI:57597"/>
    </ligand>
</feature>
<proteinExistence type="inferred from homology"/>
<keyword evidence="6 13" id="KW-0443">Lipid metabolism</keyword>
<evidence type="ECO:0000256" key="2">
    <source>
        <dbReference type="ARBA" id="ARBA00022516"/>
    </source>
</evidence>
<dbReference type="PIRSF" id="PIRSF000114">
    <property type="entry name" value="Glycerol-3-P_dh"/>
    <property type="match status" value="1"/>
</dbReference>
<feature type="binding site" evidence="13">
    <location>
        <position position="12"/>
    </location>
    <ligand>
        <name>NADPH</name>
        <dbReference type="ChEBI" id="CHEBI:57783"/>
    </ligand>
</feature>
<dbReference type="FunFam" id="1.10.1040.10:FF:000001">
    <property type="entry name" value="Glycerol-3-phosphate dehydrogenase [NAD(P)+]"/>
    <property type="match status" value="1"/>
</dbReference>
<keyword evidence="3 13" id="KW-0521">NADP</keyword>
<protein>
    <recommendedName>
        <fullName evidence="11 13">Glycerol-3-phosphate dehydrogenase [NAD(P)+]</fullName>
        <ecNumber evidence="10 13">1.1.1.94</ecNumber>
    </recommendedName>
    <alternativeName>
        <fullName evidence="13">NAD(P)(+)-dependent glycerol-3-phosphate dehydrogenase</fullName>
    </alternativeName>
    <alternativeName>
        <fullName evidence="12 13">NAD(P)H-dependent dihydroxyacetone-phosphate reductase</fullName>
    </alternativeName>
</protein>
<dbReference type="NCBIfam" id="NF000940">
    <property type="entry name" value="PRK00094.1-2"/>
    <property type="match status" value="1"/>
</dbReference>
<feature type="binding site" evidence="13">
    <location>
        <position position="140"/>
    </location>
    <ligand>
        <name>NADPH</name>
        <dbReference type="ChEBI" id="CHEBI:57783"/>
    </ligand>
</feature>
<dbReference type="InterPro" id="IPR013328">
    <property type="entry name" value="6PGD_dom2"/>
</dbReference>
<feature type="binding site" evidence="13">
    <location>
        <position position="256"/>
    </location>
    <ligand>
        <name>sn-glycerol 3-phosphate</name>
        <dbReference type="ChEBI" id="CHEBI:57597"/>
    </ligand>
</feature>
<dbReference type="InterPro" id="IPR006109">
    <property type="entry name" value="G3P_DH_NAD-dep_C"/>
</dbReference>
<evidence type="ECO:0000256" key="16">
    <source>
        <dbReference type="PIRSR" id="PIRSR000114-3"/>
    </source>
</evidence>
<comment type="function">
    <text evidence="13">Catalyzes the reduction of the glycolytic intermediate dihydroxyacetone phosphate (DHAP) to sn-glycerol 3-phosphate (G3P), the key precursor for phospholipid synthesis.</text>
</comment>
<dbReference type="GO" id="GO:0046168">
    <property type="term" value="P:glycerol-3-phosphate catabolic process"/>
    <property type="evidence" value="ECO:0007669"/>
    <property type="project" value="InterPro"/>
</dbReference>